<protein>
    <submittedName>
        <fullName evidence="2">Ribosomal protein L7/L12</fullName>
    </submittedName>
</protein>
<sequence>MSDEAAFLEALKTNPADDTVRLVYADWLDERDQPDKAQYLRAVTDLARLPGGTPAFTDAATQLYTASVRTDESWRRAAGARFDVRLDRYSPSHKIQAIKIIRERTGLSLSEAKALAESVPTPLFSWLPFETALPHVLAFDMGRYKRGLPIAVSVRPTAWPEGAPGAVFDVLICALCPEADGENHHVVQFTARALNLGYDEAAARLRTLPLVVGCGIHPAAVADFVRRMRAACNFRRALPTDAIRVVPRVPAPEACS</sequence>
<keyword evidence="2" id="KW-0687">Ribonucleoprotein</keyword>
<dbReference type="Gene3D" id="3.30.1390.10">
    <property type="match status" value="1"/>
</dbReference>
<dbReference type="GO" id="GO:0005840">
    <property type="term" value="C:ribosome"/>
    <property type="evidence" value="ECO:0007669"/>
    <property type="project" value="UniProtKB-KW"/>
</dbReference>
<dbReference type="InterPro" id="IPR014338">
    <property type="entry name" value="CHP02996_rpt-companion-dom"/>
</dbReference>
<accession>A0ABU5F241</accession>
<evidence type="ECO:0000313" key="3">
    <source>
        <dbReference type="Proteomes" id="UP001272242"/>
    </source>
</evidence>
<feature type="domain" description="Large ribosomal subunit protein bL12 C-terminal" evidence="1">
    <location>
        <begin position="82"/>
        <end position="124"/>
    </location>
</feature>
<evidence type="ECO:0000313" key="2">
    <source>
        <dbReference type="EMBL" id="MDY3561203.1"/>
    </source>
</evidence>
<proteinExistence type="predicted"/>
<dbReference type="InterPro" id="IPR014719">
    <property type="entry name" value="Ribosomal_bL12_C/ClpS-like"/>
</dbReference>
<dbReference type="Pfam" id="PF00542">
    <property type="entry name" value="Ribosomal_L12"/>
    <property type="match status" value="1"/>
</dbReference>
<name>A0ABU5F241_9BACT</name>
<dbReference type="InterPro" id="IPR013823">
    <property type="entry name" value="Ribosomal_bL12_C"/>
</dbReference>
<dbReference type="EMBL" id="JAXBLV010000189">
    <property type="protein sequence ID" value="MDY3561203.1"/>
    <property type="molecule type" value="Genomic_DNA"/>
</dbReference>
<dbReference type="Proteomes" id="UP001272242">
    <property type="component" value="Unassembled WGS sequence"/>
</dbReference>
<evidence type="ECO:0000259" key="1">
    <source>
        <dbReference type="Pfam" id="PF00542"/>
    </source>
</evidence>
<reference evidence="3" key="1">
    <citation type="journal article" date="2023" name="Mar. Drugs">
        <title>Gemmata algarum, a Novel Planctomycete Isolated from an Algal Mat, Displays Antimicrobial Activity.</title>
        <authorList>
            <person name="Kumar G."/>
            <person name="Kallscheuer N."/>
            <person name="Kashif M."/>
            <person name="Ahamad S."/>
            <person name="Jagadeeshwari U."/>
            <person name="Pannikurungottu S."/>
            <person name="Haufschild T."/>
            <person name="Kabuu M."/>
            <person name="Sasikala C."/>
            <person name="Jogler C."/>
            <person name="Ramana C."/>
        </authorList>
    </citation>
    <scope>NUCLEOTIDE SEQUENCE [LARGE SCALE GENOMIC DNA]</scope>
    <source>
        <strain evidence="3">JC673</strain>
    </source>
</reference>
<dbReference type="RefSeq" id="WP_320687655.1">
    <property type="nucleotide sequence ID" value="NZ_JAXBLV010000189.1"/>
</dbReference>
<dbReference type="NCBIfam" id="TIGR02996">
    <property type="entry name" value="rpt_mate_G_obs"/>
    <property type="match status" value="1"/>
</dbReference>
<gene>
    <name evidence="2" type="ORF">R5W23_002465</name>
</gene>
<keyword evidence="2" id="KW-0689">Ribosomal protein</keyword>
<keyword evidence="3" id="KW-1185">Reference proteome</keyword>
<comment type="caution">
    <text evidence="2">The sequence shown here is derived from an EMBL/GenBank/DDBJ whole genome shotgun (WGS) entry which is preliminary data.</text>
</comment>
<organism evidence="2 3">
    <name type="scientific">Gemmata algarum</name>
    <dbReference type="NCBI Taxonomy" id="2975278"/>
    <lineage>
        <taxon>Bacteria</taxon>
        <taxon>Pseudomonadati</taxon>
        <taxon>Planctomycetota</taxon>
        <taxon>Planctomycetia</taxon>
        <taxon>Gemmatales</taxon>
        <taxon>Gemmataceae</taxon>
        <taxon>Gemmata</taxon>
    </lineage>
</organism>
<dbReference type="SUPFAM" id="SSF54736">
    <property type="entry name" value="ClpS-like"/>
    <property type="match status" value="1"/>
</dbReference>